<dbReference type="AlphaFoldDB" id="A0A1B6I6A8"/>
<sequence length="315" mass="36336">MSVLVIDDGEIMNLVVHYITLFVFFGISICDDDVEYNNFLQASISQGLKIFSGIDEIVRYFRENETSTLSKSILETFLNDCLFMEDPGVPDDKDRKPFIVIEGNHRSSREVIGMRLSKILGGRFLIHPAPCLAKYLEVVPKRTLLRRAYYALSLYAQAFNVKVQLSLNRAVVLNGYWLDQLAFHLTQSFPRGPLPPVNSNIFDFPEGLLRPDVIFYLNIPDNLRSMNMTTRSPLNWKPRSLQLYTDLQARYPIVLQTLTGVYGHTVDAIYQHMLENLVTNRNIWPSHSNIEVDYDINRVEMQHRNDTESNKRKGN</sequence>
<dbReference type="InterPro" id="IPR027417">
    <property type="entry name" value="P-loop_NTPase"/>
</dbReference>
<reference evidence="1" key="1">
    <citation type="submission" date="2015-11" db="EMBL/GenBank/DDBJ databases">
        <title>De novo transcriptome assembly of four potential Pierce s Disease insect vectors from Arizona vineyards.</title>
        <authorList>
            <person name="Tassone E.E."/>
        </authorList>
    </citation>
    <scope>NUCLEOTIDE SEQUENCE</scope>
</reference>
<gene>
    <name evidence="1" type="ORF">g.11405</name>
</gene>
<dbReference type="EMBL" id="GECU01025281">
    <property type="protein sequence ID" value="JAS82425.1"/>
    <property type="molecule type" value="Transcribed_RNA"/>
</dbReference>
<organism evidence="1">
    <name type="scientific">Homalodisca liturata</name>
    <dbReference type="NCBI Taxonomy" id="320908"/>
    <lineage>
        <taxon>Eukaryota</taxon>
        <taxon>Metazoa</taxon>
        <taxon>Ecdysozoa</taxon>
        <taxon>Arthropoda</taxon>
        <taxon>Hexapoda</taxon>
        <taxon>Insecta</taxon>
        <taxon>Pterygota</taxon>
        <taxon>Neoptera</taxon>
        <taxon>Paraneoptera</taxon>
        <taxon>Hemiptera</taxon>
        <taxon>Auchenorrhyncha</taxon>
        <taxon>Membracoidea</taxon>
        <taxon>Cicadellidae</taxon>
        <taxon>Cicadellinae</taxon>
        <taxon>Proconiini</taxon>
        <taxon>Homalodisca</taxon>
    </lineage>
</organism>
<dbReference type="Gene3D" id="3.40.50.300">
    <property type="entry name" value="P-loop containing nucleotide triphosphate hydrolases"/>
    <property type="match status" value="1"/>
</dbReference>
<protein>
    <submittedName>
        <fullName evidence="1">Uncharacterized protein</fullName>
    </submittedName>
</protein>
<evidence type="ECO:0000313" key="1">
    <source>
        <dbReference type="EMBL" id="JAS82425.1"/>
    </source>
</evidence>
<proteinExistence type="predicted"/>
<dbReference type="SUPFAM" id="SSF52540">
    <property type="entry name" value="P-loop containing nucleoside triphosphate hydrolases"/>
    <property type="match status" value="1"/>
</dbReference>
<accession>A0A1B6I6A8</accession>
<name>A0A1B6I6A8_9HEMI</name>